<sequence>MLFERSPWRYFTRWVLTKEYYTKCTEEGFNINCTITQRTRTSFKILASPLPGGFYVVSHQIG</sequence>
<dbReference type="AlphaFoldDB" id="A0A0C9YHW1"/>
<reference evidence="2" key="2">
    <citation type="submission" date="2015-01" db="EMBL/GenBank/DDBJ databases">
        <title>Evolutionary Origins and Diversification of the Mycorrhizal Mutualists.</title>
        <authorList>
            <consortium name="DOE Joint Genome Institute"/>
            <consortium name="Mycorrhizal Genomics Consortium"/>
            <person name="Kohler A."/>
            <person name="Kuo A."/>
            <person name="Nagy L.G."/>
            <person name="Floudas D."/>
            <person name="Copeland A."/>
            <person name="Barry K.W."/>
            <person name="Cichocki N."/>
            <person name="Veneault-Fourrey C."/>
            <person name="LaButti K."/>
            <person name="Lindquist E.A."/>
            <person name="Lipzen A."/>
            <person name="Lundell T."/>
            <person name="Morin E."/>
            <person name="Murat C."/>
            <person name="Riley R."/>
            <person name="Ohm R."/>
            <person name="Sun H."/>
            <person name="Tunlid A."/>
            <person name="Henrissat B."/>
            <person name="Grigoriev I.V."/>
            <person name="Hibbett D.S."/>
            <person name="Martin F."/>
        </authorList>
    </citation>
    <scope>NUCLEOTIDE SEQUENCE [LARGE SCALE GENOMIC DNA]</scope>
    <source>
        <strain evidence="2">LaAM-08-1</strain>
    </source>
</reference>
<dbReference type="HOGENOM" id="CLU_2904512_0_0_1"/>
<gene>
    <name evidence="1" type="ORF">K443DRAFT_166799</name>
</gene>
<evidence type="ECO:0000313" key="1">
    <source>
        <dbReference type="EMBL" id="KIK07603.1"/>
    </source>
</evidence>
<dbReference type="Proteomes" id="UP000054477">
    <property type="component" value="Unassembled WGS sequence"/>
</dbReference>
<keyword evidence="2" id="KW-1185">Reference proteome</keyword>
<name>A0A0C9YHW1_9AGAR</name>
<dbReference type="EMBL" id="KN838546">
    <property type="protein sequence ID" value="KIK07603.1"/>
    <property type="molecule type" value="Genomic_DNA"/>
</dbReference>
<proteinExistence type="predicted"/>
<accession>A0A0C9YHW1</accession>
<reference evidence="1 2" key="1">
    <citation type="submission" date="2014-04" db="EMBL/GenBank/DDBJ databases">
        <authorList>
            <consortium name="DOE Joint Genome Institute"/>
            <person name="Kuo A."/>
            <person name="Kohler A."/>
            <person name="Nagy L.G."/>
            <person name="Floudas D."/>
            <person name="Copeland A."/>
            <person name="Barry K.W."/>
            <person name="Cichocki N."/>
            <person name="Veneault-Fourrey C."/>
            <person name="LaButti K."/>
            <person name="Lindquist E.A."/>
            <person name="Lipzen A."/>
            <person name="Lundell T."/>
            <person name="Morin E."/>
            <person name="Murat C."/>
            <person name="Sun H."/>
            <person name="Tunlid A."/>
            <person name="Henrissat B."/>
            <person name="Grigoriev I.V."/>
            <person name="Hibbett D.S."/>
            <person name="Martin F."/>
            <person name="Nordberg H.P."/>
            <person name="Cantor M.N."/>
            <person name="Hua S.X."/>
        </authorList>
    </citation>
    <scope>NUCLEOTIDE SEQUENCE [LARGE SCALE GENOMIC DNA]</scope>
    <source>
        <strain evidence="1 2">LaAM-08-1</strain>
    </source>
</reference>
<organism evidence="1 2">
    <name type="scientific">Laccaria amethystina LaAM-08-1</name>
    <dbReference type="NCBI Taxonomy" id="1095629"/>
    <lineage>
        <taxon>Eukaryota</taxon>
        <taxon>Fungi</taxon>
        <taxon>Dikarya</taxon>
        <taxon>Basidiomycota</taxon>
        <taxon>Agaricomycotina</taxon>
        <taxon>Agaricomycetes</taxon>
        <taxon>Agaricomycetidae</taxon>
        <taxon>Agaricales</taxon>
        <taxon>Agaricineae</taxon>
        <taxon>Hydnangiaceae</taxon>
        <taxon>Laccaria</taxon>
    </lineage>
</organism>
<protein>
    <submittedName>
        <fullName evidence="1">Uncharacterized protein</fullName>
    </submittedName>
</protein>
<evidence type="ECO:0000313" key="2">
    <source>
        <dbReference type="Proteomes" id="UP000054477"/>
    </source>
</evidence>